<evidence type="ECO:0000313" key="1">
    <source>
        <dbReference type="EMBL" id="KPV52519.1"/>
    </source>
</evidence>
<sequence length="76" mass="8435">IKQKILPKLRGDDTPRLRRALVALIELLLGLPQAAWGKAASIEPDMVSAAPFPESAEKVRRMLERLDADGFTDFYG</sequence>
<name>A0A0P9DQN6_9CHLR</name>
<dbReference type="AlphaFoldDB" id="A0A0P9DQN6"/>
<organism evidence="1 2">
    <name type="scientific">Kouleothrix aurantiaca</name>
    <dbReference type="NCBI Taxonomy" id="186479"/>
    <lineage>
        <taxon>Bacteria</taxon>
        <taxon>Bacillati</taxon>
        <taxon>Chloroflexota</taxon>
        <taxon>Chloroflexia</taxon>
        <taxon>Chloroflexales</taxon>
        <taxon>Roseiflexineae</taxon>
        <taxon>Roseiflexaceae</taxon>
        <taxon>Kouleothrix</taxon>
    </lineage>
</organism>
<evidence type="ECO:0000313" key="2">
    <source>
        <dbReference type="Proteomes" id="UP000050509"/>
    </source>
</evidence>
<protein>
    <submittedName>
        <fullName evidence="1">Uncharacterized protein</fullName>
    </submittedName>
</protein>
<gene>
    <name evidence="1" type="ORF">SE17_15035</name>
</gene>
<reference evidence="1 2" key="1">
    <citation type="submission" date="2015-09" db="EMBL/GenBank/DDBJ databases">
        <title>Draft genome sequence of Kouleothrix aurantiaca JCM 19913.</title>
        <authorList>
            <person name="Hemp J."/>
        </authorList>
    </citation>
    <scope>NUCLEOTIDE SEQUENCE [LARGE SCALE GENOMIC DNA]</scope>
    <source>
        <strain evidence="1 2">COM-B</strain>
    </source>
</reference>
<feature type="non-terminal residue" evidence="1">
    <location>
        <position position="1"/>
    </location>
</feature>
<dbReference type="EMBL" id="LJCR01000517">
    <property type="protein sequence ID" value="KPV52519.1"/>
    <property type="molecule type" value="Genomic_DNA"/>
</dbReference>
<keyword evidence="2" id="KW-1185">Reference proteome</keyword>
<dbReference type="Proteomes" id="UP000050509">
    <property type="component" value="Unassembled WGS sequence"/>
</dbReference>
<proteinExistence type="predicted"/>
<accession>A0A0P9DQN6</accession>
<comment type="caution">
    <text evidence="1">The sequence shown here is derived from an EMBL/GenBank/DDBJ whole genome shotgun (WGS) entry which is preliminary data.</text>
</comment>